<proteinExistence type="predicted"/>
<dbReference type="Proteomes" id="UP000053105">
    <property type="component" value="Unassembled WGS sequence"/>
</dbReference>
<sequence>MFFHWKLIACRQKRIQGVSYFSGKISLRVDYPAPTILPENYETSCVISRITRKIYLAKFR</sequence>
<dbReference type="EMBL" id="KQ435755">
    <property type="protein sequence ID" value="KOX76049.1"/>
    <property type="molecule type" value="Genomic_DNA"/>
</dbReference>
<evidence type="ECO:0000313" key="2">
    <source>
        <dbReference type="Proteomes" id="UP000053105"/>
    </source>
</evidence>
<dbReference type="AlphaFoldDB" id="A0A0M9A545"/>
<organism evidence="1 2">
    <name type="scientific">Melipona quadrifasciata</name>
    <dbReference type="NCBI Taxonomy" id="166423"/>
    <lineage>
        <taxon>Eukaryota</taxon>
        <taxon>Metazoa</taxon>
        <taxon>Ecdysozoa</taxon>
        <taxon>Arthropoda</taxon>
        <taxon>Hexapoda</taxon>
        <taxon>Insecta</taxon>
        <taxon>Pterygota</taxon>
        <taxon>Neoptera</taxon>
        <taxon>Endopterygota</taxon>
        <taxon>Hymenoptera</taxon>
        <taxon>Apocrita</taxon>
        <taxon>Aculeata</taxon>
        <taxon>Apoidea</taxon>
        <taxon>Anthophila</taxon>
        <taxon>Apidae</taxon>
        <taxon>Melipona</taxon>
    </lineage>
</organism>
<evidence type="ECO:0000313" key="1">
    <source>
        <dbReference type="EMBL" id="KOX76049.1"/>
    </source>
</evidence>
<reference evidence="1 2" key="1">
    <citation type="submission" date="2015-07" db="EMBL/GenBank/DDBJ databases">
        <title>The genome of Melipona quadrifasciata.</title>
        <authorList>
            <person name="Pan H."/>
            <person name="Kapheim K."/>
        </authorList>
    </citation>
    <scope>NUCLEOTIDE SEQUENCE [LARGE SCALE GENOMIC DNA]</scope>
    <source>
        <strain evidence="1">0111107301</strain>
        <tissue evidence="1">Whole body</tissue>
    </source>
</reference>
<protein>
    <submittedName>
        <fullName evidence="1">Uncharacterized protein</fullName>
    </submittedName>
</protein>
<keyword evidence="2" id="KW-1185">Reference proteome</keyword>
<name>A0A0M9A545_9HYME</name>
<accession>A0A0M9A545</accession>
<gene>
    <name evidence="1" type="ORF">WN51_12536</name>
</gene>